<dbReference type="CDD" id="cd03392">
    <property type="entry name" value="PAP2_like_2"/>
    <property type="match status" value="1"/>
</dbReference>
<feature type="domain" description="Phosphatidic acid phosphatase type 2/haloperoxidase" evidence="2">
    <location>
        <begin position="91"/>
        <end position="208"/>
    </location>
</feature>
<accession>A0A1G6EHK3</accession>
<sequence>MAAEWPILVTLLLPAACIWAFVALADEVIEGETSTIDSAILLALRNPADLADPLGPKWLEEMMRDFTALGGVGVLTLIIIGTAVYLLLIRKRRAALAMTVAVAGGMLASSLLKLGFSRPRPELVPHEAFVYTTSFPSGHSMMSAVVYLTLAVMVARVQTDWHARVFVLAAAVFVCLLVGVSRVYLGVHWPTDVLAGWALGSAWAIGCWAVVLVLQRRGEIEAPGETDPAPVN</sequence>
<keyword evidence="4" id="KW-1185">Reference proteome</keyword>
<dbReference type="InterPro" id="IPR036938">
    <property type="entry name" value="PAP2/HPO_sf"/>
</dbReference>
<evidence type="ECO:0000313" key="4">
    <source>
        <dbReference type="Proteomes" id="UP000199071"/>
    </source>
</evidence>
<keyword evidence="1" id="KW-0472">Membrane</keyword>
<dbReference type="RefSeq" id="WP_244521393.1">
    <property type="nucleotide sequence ID" value="NZ_FMXQ01000012.1"/>
</dbReference>
<evidence type="ECO:0000313" key="3">
    <source>
        <dbReference type="EMBL" id="SDB56897.1"/>
    </source>
</evidence>
<evidence type="ECO:0000259" key="2">
    <source>
        <dbReference type="SMART" id="SM00014"/>
    </source>
</evidence>
<dbReference type="PANTHER" id="PTHR14969">
    <property type="entry name" value="SPHINGOSINE-1-PHOSPHATE PHOSPHOHYDROLASE"/>
    <property type="match status" value="1"/>
</dbReference>
<gene>
    <name evidence="3" type="ORF">SAMN02982931_04531</name>
</gene>
<feature type="transmembrane region" description="Helical" evidence="1">
    <location>
        <begin position="128"/>
        <end position="153"/>
    </location>
</feature>
<dbReference type="SUPFAM" id="SSF48317">
    <property type="entry name" value="Acid phosphatase/Vanadium-dependent haloperoxidase"/>
    <property type="match status" value="1"/>
</dbReference>
<feature type="transmembrane region" description="Helical" evidence="1">
    <location>
        <begin position="66"/>
        <end position="88"/>
    </location>
</feature>
<dbReference type="Proteomes" id="UP000199071">
    <property type="component" value="Unassembled WGS sequence"/>
</dbReference>
<dbReference type="Pfam" id="PF01569">
    <property type="entry name" value="PAP2"/>
    <property type="match status" value="1"/>
</dbReference>
<feature type="transmembrane region" description="Helical" evidence="1">
    <location>
        <begin position="165"/>
        <end position="187"/>
    </location>
</feature>
<organism evidence="3 4">
    <name type="scientific">Bauldia litoralis</name>
    <dbReference type="NCBI Taxonomy" id="665467"/>
    <lineage>
        <taxon>Bacteria</taxon>
        <taxon>Pseudomonadati</taxon>
        <taxon>Pseudomonadota</taxon>
        <taxon>Alphaproteobacteria</taxon>
        <taxon>Hyphomicrobiales</taxon>
        <taxon>Kaistiaceae</taxon>
        <taxon>Bauldia</taxon>
    </lineage>
</organism>
<dbReference type="EMBL" id="FMXQ01000012">
    <property type="protein sequence ID" value="SDB56897.1"/>
    <property type="molecule type" value="Genomic_DNA"/>
</dbReference>
<protein>
    <submittedName>
        <fullName evidence="3">Undecaprenyl-diphosphatase</fullName>
    </submittedName>
</protein>
<dbReference type="AlphaFoldDB" id="A0A1G6EHK3"/>
<reference evidence="3 4" key="1">
    <citation type="submission" date="2016-10" db="EMBL/GenBank/DDBJ databases">
        <authorList>
            <person name="de Groot N.N."/>
        </authorList>
    </citation>
    <scope>NUCLEOTIDE SEQUENCE [LARGE SCALE GENOMIC DNA]</scope>
    <source>
        <strain evidence="3 4">ATCC 35022</strain>
    </source>
</reference>
<evidence type="ECO:0000256" key="1">
    <source>
        <dbReference type="SAM" id="Phobius"/>
    </source>
</evidence>
<dbReference type="PANTHER" id="PTHR14969:SF13">
    <property type="entry name" value="AT30094P"/>
    <property type="match status" value="1"/>
</dbReference>
<name>A0A1G6EHK3_9HYPH</name>
<dbReference type="STRING" id="665467.SAMN02982931_04531"/>
<dbReference type="SMART" id="SM00014">
    <property type="entry name" value="acidPPc"/>
    <property type="match status" value="1"/>
</dbReference>
<feature type="transmembrane region" description="Helical" evidence="1">
    <location>
        <begin position="193"/>
        <end position="214"/>
    </location>
</feature>
<dbReference type="Gene3D" id="1.20.144.10">
    <property type="entry name" value="Phosphatidic acid phosphatase type 2/haloperoxidase"/>
    <property type="match status" value="2"/>
</dbReference>
<feature type="transmembrane region" description="Helical" evidence="1">
    <location>
        <begin position="95"/>
        <end position="116"/>
    </location>
</feature>
<keyword evidence="1" id="KW-1133">Transmembrane helix</keyword>
<proteinExistence type="predicted"/>
<keyword evidence="1" id="KW-0812">Transmembrane</keyword>
<dbReference type="InterPro" id="IPR000326">
    <property type="entry name" value="PAP2/HPO"/>
</dbReference>